<dbReference type="Gene3D" id="2.130.10.130">
    <property type="entry name" value="Integrin alpha, N-terminal"/>
    <property type="match status" value="2"/>
</dbReference>
<dbReference type="SUPFAM" id="SSF69318">
    <property type="entry name" value="Integrin alpha N-terminal domain"/>
    <property type="match status" value="1"/>
</dbReference>
<sequence>MSFNRSISFFVYLFFVFWVVACNQSPKSTTPTEPSGLSGEELARQYCAGCHAFPSPELLEKDIWKRKVLPQMALRMGFSADSLSPFRQLSDPDEIQRVLQSTAFANAPMVHPDDWQKITDYYVKNAPEKPLPQAPRPAISYNLPLFKIRKPAQPVDNLVTLLAYQPASRRIAVGSRRGRLYFLDSGLQKVDSVVTFSPPSSLRTRPDGSLDVLAMGTMDPNDLLNGELLHINRNPATQKIGRSVLLKRLQRPVDATYADLNGDGKEDILVCQFGFYTGQLTWFENTGSTYTEHVLEPVPGAIRTVVTDMNGDGKADIVVLLSQSDEQVAVFNNEGGGRFWKKTVLRFPPVFGSSYLDVVDFDQDGDMDLLYTNGDNADYSNTLKRYHGVRLFRNDGNFKFRQVWFYPLHGATKALARDFDGDGDLDVAAIAFFPDVSRKRLENFVFLENRGNNRFRPKSFPDADQGAWLTLDAADVDQDGDEDLLLGSFAFRVTPTPKALLDRWRQSKAGVILLENQSKTKIQID</sequence>
<gene>
    <name evidence="6" type="ORF">F0P93_19445</name>
</gene>
<comment type="caution">
    <text evidence="6">The sequence shown here is derived from an EMBL/GenBank/DDBJ whole genome shotgun (WGS) entry which is preliminary data.</text>
</comment>
<dbReference type="PROSITE" id="PS51257">
    <property type="entry name" value="PROKAR_LIPOPROTEIN"/>
    <property type="match status" value="1"/>
</dbReference>
<accession>A0A5N1JB53</accession>
<evidence type="ECO:0000259" key="5">
    <source>
        <dbReference type="PROSITE" id="PS51007"/>
    </source>
</evidence>
<keyword evidence="2" id="KW-0732">Signal</keyword>
<dbReference type="PROSITE" id="PS51007">
    <property type="entry name" value="CYTC"/>
    <property type="match status" value="1"/>
</dbReference>
<protein>
    <submittedName>
        <fullName evidence="6">VCBS repeat-containing protein</fullName>
    </submittedName>
</protein>
<organism evidence="6 7">
    <name type="scientific">Larkinella humicola</name>
    <dbReference type="NCBI Taxonomy" id="2607654"/>
    <lineage>
        <taxon>Bacteria</taxon>
        <taxon>Pseudomonadati</taxon>
        <taxon>Bacteroidota</taxon>
        <taxon>Cytophagia</taxon>
        <taxon>Cytophagales</taxon>
        <taxon>Spirosomataceae</taxon>
        <taxon>Larkinella</taxon>
    </lineage>
</organism>
<dbReference type="Proteomes" id="UP000326344">
    <property type="component" value="Unassembled WGS sequence"/>
</dbReference>
<evidence type="ECO:0000313" key="7">
    <source>
        <dbReference type="Proteomes" id="UP000326344"/>
    </source>
</evidence>
<evidence type="ECO:0000256" key="2">
    <source>
        <dbReference type="ARBA" id="ARBA00022729"/>
    </source>
</evidence>
<dbReference type="InterPro" id="IPR028994">
    <property type="entry name" value="Integrin_alpha_N"/>
</dbReference>
<dbReference type="GO" id="GO:0020037">
    <property type="term" value="F:heme binding"/>
    <property type="evidence" value="ECO:0007669"/>
    <property type="project" value="InterPro"/>
</dbReference>
<feature type="domain" description="Cytochrome c" evidence="5">
    <location>
        <begin position="34"/>
        <end position="166"/>
    </location>
</feature>
<evidence type="ECO:0000256" key="4">
    <source>
        <dbReference type="PROSITE-ProRule" id="PRU00433"/>
    </source>
</evidence>
<dbReference type="InterPro" id="IPR009056">
    <property type="entry name" value="Cyt_c-like_dom"/>
</dbReference>
<keyword evidence="7" id="KW-1185">Reference proteome</keyword>
<reference evidence="6 7" key="1">
    <citation type="submission" date="2019-09" db="EMBL/GenBank/DDBJ databases">
        <title>Genome Sequence of Larkinella sp MA1.</title>
        <authorList>
            <person name="Srinivasan S."/>
        </authorList>
    </citation>
    <scope>NUCLEOTIDE SEQUENCE [LARGE SCALE GENOMIC DNA]</scope>
    <source>
        <strain evidence="6 7">MA1</strain>
    </source>
</reference>
<name>A0A5N1JB53_9BACT</name>
<keyword evidence="4" id="KW-0349">Heme</keyword>
<dbReference type="RefSeq" id="WP_150878901.1">
    <property type="nucleotide sequence ID" value="NZ_VTWS01000005.1"/>
</dbReference>
<dbReference type="AlphaFoldDB" id="A0A5N1JB53"/>
<dbReference type="InterPro" id="IPR013517">
    <property type="entry name" value="FG-GAP"/>
</dbReference>
<dbReference type="PANTHER" id="PTHR44103:SF1">
    <property type="entry name" value="PROPROTEIN CONVERTASE P"/>
    <property type="match status" value="1"/>
</dbReference>
<dbReference type="Pfam" id="PF13517">
    <property type="entry name" value="FG-GAP_3"/>
    <property type="match status" value="2"/>
</dbReference>
<proteinExistence type="predicted"/>
<dbReference type="GO" id="GO:0009055">
    <property type="term" value="F:electron transfer activity"/>
    <property type="evidence" value="ECO:0007669"/>
    <property type="project" value="InterPro"/>
</dbReference>
<dbReference type="EMBL" id="VTWS01000005">
    <property type="protein sequence ID" value="KAA9349635.1"/>
    <property type="molecule type" value="Genomic_DNA"/>
</dbReference>
<evidence type="ECO:0000256" key="1">
    <source>
        <dbReference type="ARBA" id="ARBA00022723"/>
    </source>
</evidence>
<keyword evidence="3 4" id="KW-0408">Iron</keyword>
<keyword evidence="1 4" id="KW-0479">Metal-binding</keyword>
<dbReference type="GO" id="GO:0046872">
    <property type="term" value="F:metal ion binding"/>
    <property type="evidence" value="ECO:0007669"/>
    <property type="project" value="UniProtKB-KW"/>
</dbReference>
<evidence type="ECO:0000313" key="6">
    <source>
        <dbReference type="EMBL" id="KAA9349635.1"/>
    </source>
</evidence>
<dbReference type="PANTHER" id="PTHR44103">
    <property type="entry name" value="PROPROTEIN CONVERTASE P"/>
    <property type="match status" value="1"/>
</dbReference>
<evidence type="ECO:0000256" key="3">
    <source>
        <dbReference type="ARBA" id="ARBA00023004"/>
    </source>
</evidence>